<dbReference type="Pfam" id="PF07727">
    <property type="entry name" value="RVT_2"/>
    <property type="match status" value="1"/>
</dbReference>
<dbReference type="STRING" id="200324.A0A2N5S3L2"/>
<dbReference type="CDD" id="cd09272">
    <property type="entry name" value="RNase_HI_RT_Ty1"/>
    <property type="match status" value="1"/>
</dbReference>
<protein>
    <recommendedName>
        <fullName evidence="2">Reverse transcriptase Ty1/copia-type domain-containing protein</fullName>
    </recommendedName>
</protein>
<accession>A0A2N5S3L2</accession>
<reference evidence="3 4" key="1">
    <citation type="submission" date="2017-11" db="EMBL/GenBank/DDBJ databases">
        <title>De novo assembly and phasing of dikaryotic genomes from two isolates of Puccinia coronata f. sp. avenae, the causal agent of oat crown rust.</title>
        <authorList>
            <person name="Miller M.E."/>
            <person name="Zhang Y."/>
            <person name="Omidvar V."/>
            <person name="Sperschneider J."/>
            <person name="Schwessinger B."/>
            <person name="Raley C."/>
            <person name="Palmer J.M."/>
            <person name="Garnica D."/>
            <person name="Upadhyaya N."/>
            <person name="Rathjen J."/>
            <person name="Taylor J.M."/>
            <person name="Park R.F."/>
            <person name="Dodds P.N."/>
            <person name="Hirsch C.D."/>
            <person name="Kianian S.F."/>
            <person name="Figueroa M."/>
        </authorList>
    </citation>
    <scope>NUCLEOTIDE SEQUENCE [LARGE SCALE GENOMIC DNA]</scope>
    <source>
        <strain evidence="3">12NC29</strain>
    </source>
</reference>
<dbReference type="EMBL" id="PGCJ01001199">
    <property type="protein sequence ID" value="PLW07830.1"/>
    <property type="molecule type" value="Genomic_DNA"/>
</dbReference>
<dbReference type="PANTHER" id="PTHR11439:SF463">
    <property type="entry name" value="REVERSE TRANSCRIPTASE TY1_COPIA-TYPE DOMAIN-CONTAINING PROTEIN"/>
    <property type="match status" value="1"/>
</dbReference>
<dbReference type="OrthoDB" id="2801217at2759"/>
<name>A0A2N5S3L2_9BASI</name>
<feature type="domain" description="Reverse transcriptase Ty1/copia-type" evidence="2">
    <location>
        <begin position="24"/>
        <end position="259"/>
    </location>
</feature>
<dbReference type="Proteomes" id="UP000235388">
    <property type="component" value="Unassembled WGS sequence"/>
</dbReference>
<proteinExistence type="predicted"/>
<gene>
    <name evidence="3" type="ORF">PCANC_28478</name>
</gene>
<dbReference type="PANTHER" id="PTHR11439">
    <property type="entry name" value="GAG-POL-RELATED RETROTRANSPOSON"/>
    <property type="match status" value="1"/>
</dbReference>
<evidence type="ECO:0000259" key="2">
    <source>
        <dbReference type="Pfam" id="PF07727"/>
    </source>
</evidence>
<evidence type="ECO:0000313" key="4">
    <source>
        <dbReference type="Proteomes" id="UP000235388"/>
    </source>
</evidence>
<dbReference type="SUPFAM" id="SSF56672">
    <property type="entry name" value="DNA/RNA polymerases"/>
    <property type="match status" value="1"/>
</dbReference>
<dbReference type="AlphaFoldDB" id="A0A2N5S3L2"/>
<feature type="region of interest" description="Disordered" evidence="1">
    <location>
        <begin position="472"/>
        <end position="492"/>
    </location>
</feature>
<evidence type="ECO:0000313" key="3">
    <source>
        <dbReference type="EMBL" id="PLW07830.1"/>
    </source>
</evidence>
<organism evidence="3 4">
    <name type="scientific">Puccinia coronata f. sp. avenae</name>
    <dbReference type="NCBI Taxonomy" id="200324"/>
    <lineage>
        <taxon>Eukaryota</taxon>
        <taxon>Fungi</taxon>
        <taxon>Dikarya</taxon>
        <taxon>Basidiomycota</taxon>
        <taxon>Pucciniomycotina</taxon>
        <taxon>Pucciniomycetes</taxon>
        <taxon>Pucciniales</taxon>
        <taxon>Pucciniaceae</taxon>
        <taxon>Puccinia</taxon>
    </lineage>
</organism>
<dbReference type="InterPro" id="IPR013103">
    <property type="entry name" value="RVT_2"/>
</dbReference>
<feature type="compositionally biased region" description="Polar residues" evidence="1">
    <location>
        <begin position="478"/>
        <end position="492"/>
    </location>
</feature>
<dbReference type="InterPro" id="IPR043502">
    <property type="entry name" value="DNA/RNA_pol_sf"/>
</dbReference>
<sequence length="492" mass="55322">MACDDREEWKKAEQVEIDNMIKHNVWSIIPLLPTHHTIPSTWAYKKKLGADNQVTKFKARICAQGFRQTYGLNFELKYAPTGKPSSLLFLLSIAMEHQLLIHQLNVKSAFLTCNLDKEVLMTPPAGYLVDKQVVLRLNKAIYGLKQALLAWYRRLSTFLNSVGFSTSVADPCVFWRQKPSPLWIFAHVDDLIIIGTDPLLFQTQMEEEFQIKYMGDASFLLGMKLDCLDSGLALHQSQYIQRKLMEFNVIDLPPSSCPLDPRSHLRKASVPDRHQFLALNLSYQALIDSLNYLSILTRPDISFCLSWKSTKQATVSLSSTEAEYKALADSCKDIVWLQNLSTEILDIKELLSTIVHVDNRGAIDLALSQVSQNGFRTKHMDLRLHFIRDLIAQKLIKISYISTHKNISDFLTKPVGRLNISRAVATFACDAQTLSALCSQAPSMPGCQNTGFLADVDADTIMLSLSEEMRSDELGATSPVQGTAQGTNHHDD</sequence>
<comment type="caution">
    <text evidence="3">The sequence shown here is derived from an EMBL/GenBank/DDBJ whole genome shotgun (WGS) entry which is preliminary data.</text>
</comment>
<evidence type="ECO:0000256" key="1">
    <source>
        <dbReference type="SAM" id="MobiDB-lite"/>
    </source>
</evidence>
<keyword evidence="4" id="KW-1185">Reference proteome</keyword>